<evidence type="ECO:0000259" key="1">
    <source>
        <dbReference type="Pfam" id="PF12680"/>
    </source>
</evidence>
<dbReference type="Gene3D" id="3.30.429.10">
    <property type="entry name" value="Macrophage Migration Inhibitory Factor"/>
    <property type="match status" value="1"/>
</dbReference>
<accession>A0A1X7A021</accession>
<organism evidence="2 3">
    <name type="scientific">Roseivivax jejudonensis</name>
    <dbReference type="NCBI Taxonomy" id="1529041"/>
    <lineage>
        <taxon>Bacteria</taxon>
        <taxon>Pseudomonadati</taxon>
        <taxon>Pseudomonadota</taxon>
        <taxon>Alphaproteobacteria</taxon>
        <taxon>Rhodobacterales</taxon>
        <taxon>Roseobacteraceae</taxon>
        <taxon>Roseivivax</taxon>
    </lineage>
</organism>
<feature type="domain" description="SnoaL-like" evidence="1">
    <location>
        <begin position="71"/>
        <end position="173"/>
    </location>
</feature>
<dbReference type="RefSeq" id="WP_085792977.1">
    <property type="nucleotide sequence ID" value="NZ_FWFK01000006.1"/>
</dbReference>
<dbReference type="OrthoDB" id="8635217at2"/>
<gene>
    <name evidence="2" type="ORF">ROJ8625_03292</name>
</gene>
<dbReference type="Pfam" id="PF12680">
    <property type="entry name" value="SnoaL_2"/>
    <property type="match status" value="1"/>
</dbReference>
<evidence type="ECO:0000313" key="3">
    <source>
        <dbReference type="Proteomes" id="UP000193570"/>
    </source>
</evidence>
<dbReference type="EMBL" id="FWFK01000006">
    <property type="protein sequence ID" value="SLN64735.1"/>
    <property type="molecule type" value="Genomic_DNA"/>
</dbReference>
<evidence type="ECO:0000313" key="2">
    <source>
        <dbReference type="EMBL" id="SLN64735.1"/>
    </source>
</evidence>
<name>A0A1X7A021_9RHOB</name>
<protein>
    <submittedName>
        <fullName evidence="2">SnoaL-like domain protein</fullName>
    </submittedName>
</protein>
<proteinExistence type="predicted"/>
<sequence length="185" mass="20399">MPVIELHLLEGYDDAALTRMGAALTDAVRLVVPADPEAVTVMIHERRPAQYMRGRTQRTGAPALPDPAETVRAYLDAMEARDLDAARAHLGEGFTMTFPGTGPMTTLEELIAWSRPRYARIAKTYEAIETCPTPGPAVVYARGTLSGEWPDGAPFSGIRFIDRFELTGGRITRQDVWNDIAEMRP</sequence>
<dbReference type="InterPro" id="IPR032710">
    <property type="entry name" value="NTF2-like_dom_sf"/>
</dbReference>
<dbReference type="Proteomes" id="UP000193570">
    <property type="component" value="Unassembled WGS sequence"/>
</dbReference>
<keyword evidence="3" id="KW-1185">Reference proteome</keyword>
<dbReference type="InterPro" id="IPR014347">
    <property type="entry name" value="Tautomerase/MIF_sf"/>
</dbReference>
<dbReference type="InterPro" id="IPR037401">
    <property type="entry name" value="SnoaL-like"/>
</dbReference>
<dbReference type="Gene3D" id="3.10.450.50">
    <property type="match status" value="1"/>
</dbReference>
<dbReference type="SUPFAM" id="SSF55331">
    <property type="entry name" value="Tautomerase/MIF"/>
    <property type="match status" value="1"/>
</dbReference>
<dbReference type="SUPFAM" id="SSF54427">
    <property type="entry name" value="NTF2-like"/>
    <property type="match status" value="1"/>
</dbReference>
<reference evidence="2 3" key="1">
    <citation type="submission" date="2017-03" db="EMBL/GenBank/DDBJ databases">
        <authorList>
            <person name="Afonso C.L."/>
            <person name="Miller P.J."/>
            <person name="Scott M.A."/>
            <person name="Spackman E."/>
            <person name="Goraichik I."/>
            <person name="Dimitrov K.M."/>
            <person name="Suarez D.L."/>
            <person name="Swayne D.E."/>
        </authorList>
    </citation>
    <scope>NUCLEOTIDE SEQUENCE [LARGE SCALE GENOMIC DNA]</scope>
    <source>
        <strain evidence="2 3">CECT 8625</strain>
    </source>
</reference>
<dbReference type="AlphaFoldDB" id="A0A1X7A021"/>